<evidence type="ECO:0000313" key="3">
    <source>
        <dbReference type="Proteomes" id="UP000598217"/>
    </source>
</evidence>
<organism evidence="2 3">
    <name type="scientific">Nocardiopsis terrae</name>
    <dbReference type="NCBI Taxonomy" id="372655"/>
    <lineage>
        <taxon>Bacteria</taxon>
        <taxon>Bacillati</taxon>
        <taxon>Actinomycetota</taxon>
        <taxon>Actinomycetes</taxon>
        <taxon>Streptosporangiales</taxon>
        <taxon>Nocardiopsidaceae</taxon>
        <taxon>Nocardiopsis</taxon>
    </lineage>
</organism>
<feature type="compositionally biased region" description="Basic and acidic residues" evidence="1">
    <location>
        <begin position="1"/>
        <end position="11"/>
    </location>
</feature>
<dbReference type="RefSeq" id="WP_191267856.1">
    <property type="nucleotide sequence ID" value="NZ_BMXJ01000001.1"/>
</dbReference>
<reference evidence="2 3" key="1">
    <citation type="submission" date="2020-10" db="EMBL/GenBank/DDBJ databases">
        <title>Sequencing the genomes of 1000 actinobacteria strains.</title>
        <authorList>
            <person name="Klenk H.-P."/>
        </authorList>
    </citation>
    <scope>NUCLEOTIDE SEQUENCE [LARGE SCALE GENOMIC DNA]</scope>
    <source>
        <strain evidence="2 3">DSM 45157</strain>
    </source>
</reference>
<name>A0ABR9HNX9_9ACTN</name>
<proteinExistence type="predicted"/>
<feature type="region of interest" description="Disordered" evidence="1">
    <location>
        <begin position="1"/>
        <end position="51"/>
    </location>
</feature>
<keyword evidence="3" id="KW-1185">Reference proteome</keyword>
<comment type="caution">
    <text evidence="2">The sequence shown here is derived from an EMBL/GenBank/DDBJ whole genome shotgun (WGS) entry which is preliminary data.</text>
</comment>
<protein>
    <submittedName>
        <fullName evidence="2">Uncharacterized protein</fullName>
    </submittedName>
</protein>
<accession>A0ABR9HNX9</accession>
<evidence type="ECO:0000313" key="2">
    <source>
        <dbReference type="EMBL" id="MBE1460720.1"/>
    </source>
</evidence>
<evidence type="ECO:0000256" key="1">
    <source>
        <dbReference type="SAM" id="MobiDB-lite"/>
    </source>
</evidence>
<dbReference type="Proteomes" id="UP000598217">
    <property type="component" value="Unassembled WGS sequence"/>
</dbReference>
<sequence>MSTGRHTDLAPEHSGGLPSTRGSLRPARCVLPTHPDPTGCTEPAPSARALC</sequence>
<dbReference type="EMBL" id="JADBDY010000001">
    <property type="protein sequence ID" value="MBE1460720.1"/>
    <property type="molecule type" value="Genomic_DNA"/>
</dbReference>
<gene>
    <name evidence="2" type="ORF">H4W79_004934</name>
</gene>